<comment type="caution">
    <text evidence="2">The sequence shown here is derived from an EMBL/GenBank/DDBJ whole genome shotgun (WGS) entry which is preliminary data.</text>
</comment>
<reference evidence="2" key="1">
    <citation type="submission" date="2018-11" db="EMBL/GenBank/DDBJ databases">
        <authorList>
            <consortium name="PulseNet: The National Subtyping Network for Foodborne Disease Surveillance"/>
            <person name="Tarr C.L."/>
            <person name="Trees E."/>
            <person name="Katz L.S."/>
            <person name="Carleton-Romer H.A."/>
            <person name="Stroika S."/>
            <person name="Kucerova Z."/>
            <person name="Roache K.F."/>
            <person name="Sabol A.L."/>
            <person name="Besser J."/>
            <person name="Gerner-Smidt P."/>
        </authorList>
    </citation>
    <scope>NUCLEOTIDE SEQUENCE [LARGE SCALE GENOMIC DNA]</scope>
    <source>
        <strain evidence="2">PNUSAS059688</strain>
    </source>
</reference>
<sequence length="89" mass="10564">MFFNSFQYIFVFLPICVLAYNIAKHFNVFASKWVMILSSIYFFTFISYEGFYVLILSCFINYYLLLEISKNKRKSLLILSIIINISILS</sequence>
<organism evidence="2">
    <name type="scientific">Salmonella enterica</name>
    <name type="common">Salmonella choleraesuis</name>
    <dbReference type="NCBI Taxonomy" id="28901"/>
    <lineage>
        <taxon>Bacteria</taxon>
        <taxon>Pseudomonadati</taxon>
        <taxon>Pseudomonadota</taxon>
        <taxon>Gammaproteobacteria</taxon>
        <taxon>Enterobacterales</taxon>
        <taxon>Enterobacteriaceae</taxon>
        <taxon>Salmonella</taxon>
    </lineage>
</organism>
<evidence type="ECO:0008006" key="3">
    <source>
        <dbReference type="Google" id="ProtNLM"/>
    </source>
</evidence>
<dbReference type="EMBL" id="ROVY01000165">
    <property type="protein sequence ID" value="MHI24749.1"/>
    <property type="molecule type" value="Genomic_DNA"/>
</dbReference>
<feature type="non-terminal residue" evidence="2">
    <location>
        <position position="89"/>
    </location>
</feature>
<keyword evidence="1" id="KW-1133">Transmembrane helix</keyword>
<dbReference type="Proteomes" id="UP000885364">
    <property type="component" value="Unassembled WGS sequence"/>
</dbReference>
<gene>
    <name evidence="2" type="ORF">EEM47_23835</name>
</gene>
<protein>
    <recommendedName>
        <fullName evidence="3">MBOAT family protein</fullName>
    </recommendedName>
</protein>
<dbReference type="AlphaFoldDB" id="A0A3K8YT59"/>
<evidence type="ECO:0000256" key="1">
    <source>
        <dbReference type="SAM" id="Phobius"/>
    </source>
</evidence>
<evidence type="ECO:0000313" key="2">
    <source>
        <dbReference type="EMBL" id="MHI24749.1"/>
    </source>
</evidence>
<accession>A0A3K8YT59</accession>
<proteinExistence type="predicted"/>
<feature type="transmembrane region" description="Helical" evidence="1">
    <location>
        <begin position="6"/>
        <end position="23"/>
    </location>
</feature>
<keyword evidence="1" id="KW-0812">Transmembrane</keyword>
<keyword evidence="1" id="KW-0472">Membrane</keyword>
<feature type="transmembrane region" description="Helical" evidence="1">
    <location>
        <begin position="35"/>
        <end position="64"/>
    </location>
</feature>
<name>A0A3K8YT59_SALER</name>